<evidence type="ECO:0000313" key="11">
    <source>
        <dbReference type="EMBL" id="MBY14418.1"/>
    </source>
</evidence>
<dbReference type="GO" id="GO:0004519">
    <property type="term" value="F:endonuclease activity"/>
    <property type="evidence" value="ECO:0007669"/>
    <property type="project" value="UniProtKB-KW"/>
</dbReference>
<dbReference type="FunFam" id="3.10.20.370:FF:000001">
    <property type="entry name" value="Retrovirus-related Pol polyprotein from transposon 17.6-like protein"/>
    <property type="match status" value="1"/>
</dbReference>
<keyword evidence="3" id="KW-0548">Nucleotidyltransferase</keyword>
<dbReference type="InterPro" id="IPR021109">
    <property type="entry name" value="Peptidase_aspartic_dom_sf"/>
</dbReference>
<dbReference type="PROSITE" id="PS50994">
    <property type="entry name" value="INTEGRASE"/>
    <property type="match status" value="1"/>
</dbReference>
<dbReference type="InterPro" id="IPR043128">
    <property type="entry name" value="Rev_trsase/Diguanyl_cyclase"/>
</dbReference>
<dbReference type="InterPro" id="IPR000477">
    <property type="entry name" value="RT_dom"/>
</dbReference>
<dbReference type="PANTHER" id="PTHR37984">
    <property type="entry name" value="PROTEIN CBG26694"/>
    <property type="match status" value="1"/>
</dbReference>
<evidence type="ECO:0000256" key="5">
    <source>
        <dbReference type="ARBA" id="ARBA00022759"/>
    </source>
</evidence>
<dbReference type="InterPro" id="IPR012337">
    <property type="entry name" value="RNaseH-like_sf"/>
</dbReference>
<dbReference type="InterPro" id="IPR041588">
    <property type="entry name" value="Integrase_H2C2"/>
</dbReference>
<dbReference type="InterPro" id="IPR036397">
    <property type="entry name" value="RNaseH_sf"/>
</dbReference>
<dbReference type="AlphaFoldDB" id="A0A2S2NBD6"/>
<dbReference type="InterPro" id="IPR043502">
    <property type="entry name" value="DNA/RNA_pol_sf"/>
</dbReference>
<dbReference type="CDD" id="cd09274">
    <property type="entry name" value="RNase_HI_RT_Ty3"/>
    <property type="match status" value="1"/>
</dbReference>
<sequence length="1023" mass="118492">MLIDSGAEISAISEECKERLLKDDPELPTIPLKGLAVHNAVGDKSTKVDTQVLLPIKIRNNIIHTSVIVIKGLNEWGILGSDFLEIYGANINFVQRNMSLTINNTQHYIPLIEKKLSQPIEFKVVTTKIMRQVTMTTTQEGVERSANKLTSKIDKLVNEFPEVFRDIPGKIKGYECNIRLKSNIPVNQHPYPIPAAKKEAVEKEIRRMIELDIIEPSRSPYSLPIVPVFKKNGEVRLCLDARKINEIIIPDRERPMTIDAIFSKFENIKCISTLDLRSGYWQVPIAKQNRDPCSFLVNGRNYSYKRLPFGLNISGSEFQKSMDMVLGPLLNTCVTVYIDDILITSENEDAHYEDIRSVLQRLQEYNVTVNKEKCQFFREEVIFLGHVISTKGIKMDPEKIRTIQTFKAPTKRKEVQSYLGFINFYRRYIKNFADLIKPLIELTKEGKKWTWEKTQQEAFDKSKKAFLKEVIVAFPDFTRPMYLNTDASNVAIGGELYQVLEHNERATLGYASRTLKPPETRYTTTEIEALALVYCCDKFRQYIMGNKTIVQTDHQALIFLKQCRLTSGRLTRWILALQEYNLEITYIPGKQNIVADTLTRYPRTTDDRKEKRIVLYKIDTSKYSKELTRALERLGELQKMDKHIIKQREKQSPNTKIEKGVLFVKNKDEWQAAIPDQLAKMLTRETHILFGHPGRYKTFHLLREVCIFRNMQKTVINMIRTCDLCQRNKPLNYKADGPITAHKPEKILEKVSIDLMGPLPKGRGGTQYILAILDIFTKYIKLYAIKKATTKTILNKIENDYFIKVGKPEAVQTDNGTQFTAKLWGDTLRKHGIKITYSTKYHPQSNPVERYNREIGRLLRTYCNTQHTKWPLYIEQIEIWMNRVRSEVTELTPEQLMTGQRTKQNIEQIISYPKQTGQLQKQELVKWAKEKISNKARKREGKDKKRKIIEYKEGQLILVRNHQLSNAGNSEIKKLFSIFEGPFIITKIISENTLAITQGQSKKETLINVAEVRPYFEADNQSK</sequence>
<dbReference type="Pfam" id="PF00078">
    <property type="entry name" value="RVT_1"/>
    <property type="match status" value="1"/>
</dbReference>
<dbReference type="Gene3D" id="2.40.70.10">
    <property type="entry name" value="Acid Proteases"/>
    <property type="match status" value="1"/>
</dbReference>
<dbReference type="Pfam" id="PF00665">
    <property type="entry name" value="rve"/>
    <property type="match status" value="1"/>
</dbReference>
<dbReference type="SUPFAM" id="SSF53098">
    <property type="entry name" value="Ribonuclease H-like"/>
    <property type="match status" value="1"/>
</dbReference>
<dbReference type="GO" id="GO:0042575">
    <property type="term" value="C:DNA polymerase complex"/>
    <property type="evidence" value="ECO:0007669"/>
    <property type="project" value="UniProtKB-ARBA"/>
</dbReference>
<evidence type="ECO:0000256" key="6">
    <source>
        <dbReference type="ARBA" id="ARBA00022801"/>
    </source>
</evidence>
<accession>A0A2S2NBD6</accession>
<dbReference type="Gene3D" id="3.30.420.10">
    <property type="entry name" value="Ribonuclease H-like superfamily/Ribonuclease H"/>
    <property type="match status" value="1"/>
</dbReference>
<dbReference type="Pfam" id="PF17917">
    <property type="entry name" value="RT_RNaseH"/>
    <property type="match status" value="1"/>
</dbReference>
<dbReference type="Gene3D" id="3.10.10.10">
    <property type="entry name" value="HIV Type 1 Reverse Transcriptase, subunit A, domain 1"/>
    <property type="match status" value="1"/>
</dbReference>
<dbReference type="Pfam" id="PF17921">
    <property type="entry name" value="Integrase_H2C2"/>
    <property type="match status" value="1"/>
</dbReference>
<dbReference type="SUPFAM" id="SSF50630">
    <property type="entry name" value="Acid proteases"/>
    <property type="match status" value="1"/>
</dbReference>
<evidence type="ECO:0000259" key="9">
    <source>
        <dbReference type="PROSITE" id="PS50878"/>
    </source>
</evidence>
<dbReference type="GO" id="GO:0006508">
    <property type="term" value="P:proteolysis"/>
    <property type="evidence" value="ECO:0007669"/>
    <property type="project" value="InterPro"/>
</dbReference>
<evidence type="ECO:0000256" key="4">
    <source>
        <dbReference type="ARBA" id="ARBA00022722"/>
    </source>
</evidence>
<keyword evidence="7" id="KW-0695">RNA-directed DNA polymerase</keyword>
<dbReference type="PROSITE" id="PS50878">
    <property type="entry name" value="RT_POL"/>
    <property type="match status" value="1"/>
</dbReference>
<dbReference type="CDD" id="cd01647">
    <property type="entry name" value="RT_LTR"/>
    <property type="match status" value="1"/>
</dbReference>
<gene>
    <name evidence="11" type="primary">Tf2-11_3</name>
    <name evidence="11" type="ORF">g.27531</name>
</gene>
<dbReference type="InterPro" id="IPR001584">
    <property type="entry name" value="Integrase_cat-core"/>
</dbReference>
<dbReference type="GO" id="GO:0003676">
    <property type="term" value="F:nucleic acid binding"/>
    <property type="evidence" value="ECO:0007669"/>
    <property type="project" value="InterPro"/>
</dbReference>
<proteinExistence type="predicted"/>
<keyword evidence="4" id="KW-0540">Nuclease</keyword>
<evidence type="ECO:0000259" key="10">
    <source>
        <dbReference type="PROSITE" id="PS50994"/>
    </source>
</evidence>
<name>A0A2S2NBD6_SCHGA</name>
<protein>
    <recommendedName>
        <fullName evidence="1">RNA-directed DNA polymerase</fullName>
        <ecNumber evidence="1">2.7.7.49</ecNumber>
    </recommendedName>
</protein>
<dbReference type="GO" id="GO:0003964">
    <property type="term" value="F:RNA-directed DNA polymerase activity"/>
    <property type="evidence" value="ECO:0007669"/>
    <property type="project" value="UniProtKB-KW"/>
</dbReference>
<dbReference type="FunFam" id="3.30.70.270:FF:000020">
    <property type="entry name" value="Transposon Tf2-6 polyprotein-like Protein"/>
    <property type="match status" value="1"/>
</dbReference>
<evidence type="ECO:0000256" key="7">
    <source>
        <dbReference type="ARBA" id="ARBA00022918"/>
    </source>
</evidence>
<evidence type="ECO:0000256" key="2">
    <source>
        <dbReference type="ARBA" id="ARBA00022679"/>
    </source>
</evidence>
<dbReference type="SUPFAM" id="SSF56672">
    <property type="entry name" value="DNA/RNA polymerases"/>
    <property type="match status" value="1"/>
</dbReference>
<keyword evidence="2" id="KW-0808">Transferase</keyword>
<dbReference type="PANTHER" id="PTHR37984:SF5">
    <property type="entry name" value="PROTEIN NYNRIN-LIKE"/>
    <property type="match status" value="1"/>
</dbReference>
<dbReference type="Gene3D" id="1.10.340.70">
    <property type="match status" value="1"/>
</dbReference>
<dbReference type="PROSITE" id="PS50175">
    <property type="entry name" value="ASP_PROT_RETROV"/>
    <property type="match status" value="1"/>
</dbReference>
<dbReference type="InterPro" id="IPR001995">
    <property type="entry name" value="Peptidase_A2_cat"/>
</dbReference>
<evidence type="ECO:0000256" key="1">
    <source>
        <dbReference type="ARBA" id="ARBA00012493"/>
    </source>
</evidence>
<dbReference type="EMBL" id="GGMR01001799">
    <property type="protein sequence ID" value="MBY14418.1"/>
    <property type="molecule type" value="Transcribed_RNA"/>
</dbReference>
<dbReference type="GO" id="GO:0015074">
    <property type="term" value="P:DNA integration"/>
    <property type="evidence" value="ECO:0007669"/>
    <property type="project" value="InterPro"/>
</dbReference>
<dbReference type="GO" id="GO:0004190">
    <property type="term" value="F:aspartic-type endopeptidase activity"/>
    <property type="evidence" value="ECO:0007669"/>
    <property type="project" value="InterPro"/>
</dbReference>
<feature type="domain" description="Reverse transcriptase" evidence="9">
    <location>
        <begin position="207"/>
        <end position="388"/>
    </location>
</feature>
<keyword evidence="6" id="KW-0378">Hydrolase</keyword>
<dbReference type="Gene3D" id="3.30.70.270">
    <property type="match status" value="2"/>
</dbReference>
<dbReference type="EC" id="2.7.7.49" evidence="1"/>
<dbReference type="InterPro" id="IPR050951">
    <property type="entry name" value="Retrovirus_Pol_polyprotein"/>
</dbReference>
<feature type="domain" description="Integrase catalytic" evidence="10">
    <location>
        <begin position="740"/>
        <end position="901"/>
    </location>
</feature>
<dbReference type="InterPro" id="IPR041373">
    <property type="entry name" value="RT_RNaseH"/>
</dbReference>
<organism evidence="11">
    <name type="scientific">Schizaphis graminum</name>
    <name type="common">Green bug aphid</name>
    <dbReference type="NCBI Taxonomy" id="13262"/>
    <lineage>
        <taxon>Eukaryota</taxon>
        <taxon>Metazoa</taxon>
        <taxon>Ecdysozoa</taxon>
        <taxon>Arthropoda</taxon>
        <taxon>Hexapoda</taxon>
        <taxon>Insecta</taxon>
        <taxon>Pterygota</taxon>
        <taxon>Neoptera</taxon>
        <taxon>Paraneoptera</taxon>
        <taxon>Hemiptera</taxon>
        <taxon>Sternorrhyncha</taxon>
        <taxon>Aphidomorpha</taxon>
        <taxon>Aphidoidea</taxon>
        <taxon>Aphididae</taxon>
        <taxon>Aphidini</taxon>
        <taxon>Schizaphis</taxon>
    </lineage>
</organism>
<keyword evidence="5" id="KW-0255">Endonuclease</keyword>
<evidence type="ECO:0000259" key="8">
    <source>
        <dbReference type="PROSITE" id="PS50175"/>
    </source>
</evidence>
<dbReference type="CDD" id="cd00303">
    <property type="entry name" value="retropepsin_like"/>
    <property type="match status" value="1"/>
</dbReference>
<reference evidence="11" key="1">
    <citation type="submission" date="2018-04" db="EMBL/GenBank/DDBJ databases">
        <title>Transcriptome of Schizaphis graminum biotype I.</title>
        <authorList>
            <person name="Scully E.D."/>
            <person name="Geib S.M."/>
            <person name="Palmer N.A."/>
            <person name="Koch K."/>
            <person name="Bradshaw J."/>
            <person name="Heng-Moss T."/>
            <person name="Sarath G."/>
        </authorList>
    </citation>
    <scope>NUCLEOTIDE SEQUENCE</scope>
</reference>
<evidence type="ECO:0000256" key="3">
    <source>
        <dbReference type="ARBA" id="ARBA00022695"/>
    </source>
</evidence>
<feature type="domain" description="Peptidase A2" evidence="8">
    <location>
        <begin position="1"/>
        <end position="83"/>
    </location>
</feature>